<dbReference type="InterPro" id="IPR036061">
    <property type="entry name" value="CheW-like_dom_sf"/>
</dbReference>
<gene>
    <name evidence="2" type="ORF">M0654_07575</name>
</gene>
<feature type="domain" description="CheW-like" evidence="1">
    <location>
        <begin position="18"/>
        <end position="162"/>
    </location>
</feature>
<accession>A0ABT0IPP5</accession>
<proteinExistence type="predicted"/>
<dbReference type="PANTHER" id="PTHR22617">
    <property type="entry name" value="CHEMOTAXIS SENSOR HISTIDINE KINASE-RELATED"/>
    <property type="match status" value="1"/>
</dbReference>
<dbReference type="RefSeq" id="WP_248682541.1">
    <property type="nucleotide sequence ID" value="NZ_JALPRY010000008.1"/>
</dbReference>
<organism evidence="2 3">
    <name type="scientific">Neorhizobium turbinariae</name>
    <dbReference type="NCBI Taxonomy" id="2937795"/>
    <lineage>
        <taxon>Bacteria</taxon>
        <taxon>Pseudomonadati</taxon>
        <taxon>Pseudomonadota</taxon>
        <taxon>Alphaproteobacteria</taxon>
        <taxon>Hyphomicrobiales</taxon>
        <taxon>Rhizobiaceae</taxon>
        <taxon>Rhizobium/Agrobacterium group</taxon>
        <taxon>Neorhizobium</taxon>
    </lineage>
</organism>
<dbReference type="EMBL" id="JALPRY010000008">
    <property type="protein sequence ID" value="MCK8779846.1"/>
    <property type="molecule type" value="Genomic_DNA"/>
</dbReference>
<comment type="caution">
    <text evidence="2">The sequence shown here is derived from an EMBL/GenBank/DDBJ whole genome shotgun (WGS) entry which is preliminary data.</text>
</comment>
<sequence>MQTVQQLPVETPWQNREQLEVLTFDLNGEIFALEAAVVREILDLVPATVVPGAPAFAGRIINFRGRVIPLADIRLPFGMEPREPTIDSRIVVIALTLHGEEVLVGLMTDRVHEVTNLMRAASEPPPSVGMRWRPDYIHCLVKRNGEFIIVPDLQAIFASNDTRS</sequence>
<dbReference type="SUPFAM" id="SSF50341">
    <property type="entry name" value="CheW-like"/>
    <property type="match status" value="1"/>
</dbReference>
<dbReference type="PANTHER" id="PTHR22617:SF23">
    <property type="entry name" value="CHEMOTAXIS PROTEIN CHEW"/>
    <property type="match status" value="1"/>
</dbReference>
<dbReference type="Proteomes" id="UP001202827">
    <property type="component" value="Unassembled WGS sequence"/>
</dbReference>
<protein>
    <submittedName>
        <fullName evidence="2">Chemotaxis protein CheW</fullName>
    </submittedName>
</protein>
<evidence type="ECO:0000313" key="2">
    <source>
        <dbReference type="EMBL" id="MCK8779846.1"/>
    </source>
</evidence>
<keyword evidence="3" id="KW-1185">Reference proteome</keyword>
<evidence type="ECO:0000259" key="1">
    <source>
        <dbReference type="PROSITE" id="PS50851"/>
    </source>
</evidence>
<dbReference type="Gene3D" id="2.30.30.40">
    <property type="entry name" value="SH3 Domains"/>
    <property type="match status" value="1"/>
</dbReference>
<evidence type="ECO:0000313" key="3">
    <source>
        <dbReference type="Proteomes" id="UP001202827"/>
    </source>
</evidence>
<dbReference type="Gene3D" id="2.40.50.180">
    <property type="entry name" value="CheA-289, Domain 4"/>
    <property type="match status" value="1"/>
</dbReference>
<name>A0ABT0IPP5_9HYPH</name>
<reference evidence="2 3" key="1">
    <citation type="submission" date="2022-04" db="EMBL/GenBank/DDBJ databases">
        <title>Rhizobium coralii sp. nov., isolated from coral Turbinaria peltata.</title>
        <authorList>
            <person name="Sun H."/>
        </authorList>
    </citation>
    <scope>NUCLEOTIDE SEQUENCE [LARGE SCALE GENOMIC DNA]</scope>
    <source>
        <strain evidence="2 3">NTR19</strain>
    </source>
</reference>
<dbReference type="PROSITE" id="PS50851">
    <property type="entry name" value="CHEW"/>
    <property type="match status" value="1"/>
</dbReference>
<dbReference type="SMART" id="SM00260">
    <property type="entry name" value="CheW"/>
    <property type="match status" value="1"/>
</dbReference>
<dbReference type="InterPro" id="IPR002545">
    <property type="entry name" value="CheW-lke_dom"/>
</dbReference>
<dbReference type="InterPro" id="IPR039315">
    <property type="entry name" value="CheW"/>
</dbReference>
<dbReference type="Pfam" id="PF01584">
    <property type="entry name" value="CheW"/>
    <property type="match status" value="1"/>
</dbReference>